<organism evidence="1 2">
    <name type="scientific">Eumeta variegata</name>
    <name type="common">Bagworm moth</name>
    <name type="synonym">Eumeta japonica</name>
    <dbReference type="NCBI Taxonomy" id="151549"/>
    <lineage>
        <taxon>Eukaryota</taxon>
        <taxon>Metazoa</taxon>
        <taxon>Ecdysozoa</taxon>
        <taxon>Arthropoda</taxon>
        <taxon>Hexapoda</taxon>
        <taxon>Insecta</taxon>
        <taxon>Pterygota</taxon>
        <taxon>Neoptera</taxon>
        <taxon>Endopterygota</taxon>
        <taxon>Lepidoptera</taxon>
        <taxon>Glossata</taxon>
        <taxon>Ditrysia</taxon>
        <taxon>Tineoidea</taxon>
        <taxon>Psychidae</taxon>
        <taxon>Oiketicinae</taxon>
        <taxon>Eumeta</taxon>
    </lineage>
</organism>
<proteinExistence type="predicted"/>
<sequence length="154" mass="16893">MISLRPETPPRYECSESLAPSSKLDMNDFLFPRPELFAILFAANFPYASVFDFAPCPTAALDSDLGPVSNSDSAISHSTDLDETGANDSVIFCIQFPNRLLIPVSMSVSILNPVSFSMRFAECGLETANGRRHRRGDGLRDQRLNVIPRHGGNS</sequence>
<evidence type="ECO:0000313" key="2">
    <source>
        <dbReference type="Proteomes" id="UP000299102"/>
    </source>
</evidence>
<comment type="caution">
    <text evidence="1">The sequence shown here is derived from an EMBL/GenBank/DDBJ whole genome shotgun (WGS) entry which is preliminary data.</text>
</comment>
<reference evidence="1 2" key="1">
    <citation type="journal article" date="2019" name="Commun. Biol.">
        <title>The bagworm genome reveals a unique fibroin gene that provides high tensile strength.</title>
        <authorList>
            <person name="Kono N."/>
            <person name="Nakamura H."/>
            <person name="Ohtoshi R."/>
            <person name="Tomita M."/>
            <person name="Numata K."/>
            <person name="Arakawa K."/>
        </authorList>
    </citation>
    <scope>NUCLEOTIDE SEQUENCE [LARGE SCALE GENOMIC DNA]</scope>
</reference>
<gene>
    <name evidence="1" type="ORF">EVAR_84646_1</name>
</gene>
<protein>
    <submittedName>
        <fullName evidence="1">Uncharacterized protein</fullName>
    </submittedName>
</protein>
<dbReference type="Proteomes" id="UP000299102">
    <property type="component" value="Unassembled WGS sequence"/>
</dbReference>
<name>A0A4C1V0G9_EUMVA</name>
<keyword evidence="2" id="KW-1185">Reference proteome</keyword>
<accession>A0A4C1V0G9</accession>
<evidence type="ECO:0000313" key="1">
    <source>
        <dbReference type="EMBL" id="GBP31534.1"/>
    </source>
</evidence>
<dbReference type="EMBL" id="BGZK01000247">
    <property type="protein sequence ID" value="GBP31534.1"/>
    <property type="molecule type" value="Genomic_DNA"/>
</dbReference>
<dbReference type="AlphaFoldDB" id="A0A4C1V0G9"/>